<comment type="caution">
    <text evidence="2">The sequence shown here is derived from an EMBL/GenBank/DDBJ whole genome shotgun (WGS) entry which is preliminary data.</text>
</comment>
<name>A0ABD0MBG7_CIRMR</name>
<feature type="transmembrane region" description="Helical" evidence="1">
    <location>
        <begin position="106"/>
        <end position="125"/>
    </location>
</feature>
<evidence type="ECO:0000313" key="2">
    <source>
        <dbReference type="EMBL" id="KAL0147344.1"/>
    </source>
</evidence>
<dbReference type="Proteomes" id="UP001529510">
    <property type="component" value="Unassembled WGS sequence"/>
</dbReference>
<reference evidence="2 3" key="1">
    <citation type="submission" date="2024-05" db="EMBL/GenBank/DDBJ databases">
        <title>Genome sequencing and assembly of Indian major carp, Cirrhinus mrigala (Hamilton, 1822).</title>
        <authorList>
            <person name="Mohindra V."/>
            <person name="Chowdhury L.M."/>
            <person name="Lal K."/>
            <person name="Jena J.K."/>
        </authorList>
    </citation>
    <scope>NUCLEOTIDE SEQUENCE [LARGE SCALE GENOMIC DNA]</scope>
    <source>
        <strain evidence="2">CM1030</strain>
        <tissue evidence="2">Blood</tissue>
    </source>
</reference>
<dbReference type="EMBL" id="JAMKFB020000762">
    <property type="protein sequence ID" value="KAL0147344.1"/>
    <property type="molecule type" value="Genomic_DNA"/>
</dbReference>
<proteinExistence type="predicted"/>
<keyword evidence="1" id="KW-0812">Transmembrane</keyword>
<protein>
    <submittedName>
        <fullName evidence="2">Uncharacterized protein</fullName>
    </submittedName>
</protein>
<evidence type="ECO:0000313" key="3">
    <source>
        <dbReference type="Proteomes" id="UP001529510"/>
    </source>
</evidence>
<keyword evidence="3" id="KW-1185">Reference proteome</keyword>
<gene>
    <name evidence="2" type="ORF">M9458_057345</name>
</gene>
<evidence type="ECO:0000256" key="1">
    <source>
        <dbReference type="SAM" id="Phobius"/>
    </source>
</evidence>
<organism evidence="2 3">
    <name type="scientific">Cirrhinus mrigala</name>
    <name type="common">Mrigala</name>
    <dbReference type="NCBI Taxonomy" id="683832"/>
    <lineage>
        <taxon>Eukaryota</taxon>
        <taxon>Metazoa</taxon>
        <taxon>Chordata</taxon>
        <taxon>Craniata</taxon>
        <taxon>Vertebrata</taxon>
        <taxon>Euteleostomi</taxon>
        <taxon>Actinopterygii</taxon>
        <taxon>Neopterygii</taxon>
        <taxon>Teleostei</taxon>
        <taxon>Ostariophysi</taxon>
        <taxon>Cypriniformes</taxon>
        <taxon>Cyprinidae</taxon>
        <taxon>Labeoninae</taxon>
        <taxon>Labeonini</taxon>
        <taxon>Cirrhinus</taxon>
    </lineage>
</organism>
<feature type="non-terminal residue" evidence="2">
    <location>
        <position position="1"/>
    </location>
</feature>
<dbReference type="AlphaFoldDB" id="A0ABD0MBG7"/>
<keyword evidence="1" id="KW-0472">Membrane</keyword>
<sequence>EISVKIGEALKLDILSNAEEVEHQDITSKEWMKVWSRNKGVQSDRMNETGGNLTIIAFTSNDAGKYIVLDSAGELLITVTVTVSSTELKGKLDNTHENQTHEQIPVWVWILIGVFLVALIALVVIKKRKCLTMNGNNEQ</sequence>
<keyword evidence="1" id="KW-1133">Transmembrane helix</keyword>
<accession>A0ABD0MBG7</accession>